<dbReference type="AlphaFoldDB" id="A0A1A9VPP8"/>
<proteinExistence type="predicted"/>
<feature type="compositionally biased region" description="Polar residues" evidence="1">
    <location>
        <begin position="87"/>
        <end position="98"/>
    </location>
</feature>
<protein>
    <submittedName>
        <fullName evidence="3">Uncharacterized protein</fullName>
    </submittedName>
</protein>
<keyword evidence="2" id="KW-0812">Transmembrane</keyword>
<keyword evidence="2" id="KW-0472">Membrane</keyword>
<organism evidence="3 4">
    <name type="scientific">Glossina austeni</name>
    <name type="common">Savannah tsetse fly</name>
    <dbReference type="NCBI Taxonomy" id="7395"/>
    <lineage>
        <taxon>Eukaryota</taxon>
        <taxon>Metazoa</taxon>
        <taxon>Ecdysozoa</taxon>
        <taxon>Arthropoda</taxon>
        <taxon>Hexapoda</taxon>
        <taxon>Insecta</taxon>
        <taxon>Pterygota</taxon>
        <taxon>Neoptera</taxon>
        <taxon>Endopterygota</taxon>
        <taxon>Diptera</taxon>
        <taxon>Brachycera</taxon>
        <taxon>Muscomorpha</taxon>
        <taxon>Hippoboscoidea</taxon>
        <taxon>Glossinidae</taxon>
        <taxon>Glossina</taxon>
    </lineage>
</organism>
<evidence type="ECO:0000313" key="3">
    <source>
        <dbReference type="EnsemblMetazoa" id="GAUT043610-PA"/>
    </source>
</evidence>
<feature type="region of interest" description="Disordered" evidence="1">
    <location>
        <begin position="84"/>
        <end position="105"/>
    </location>
</feature>
<evidence type="ECO:0000256" key="2">
    <source>
        <dbReference type="SAM" id="Phobius"/>
    </source>
</evidence>
<accession>A0A1A9VPP8</accession>
<sequence>MYKTAACLCRIQSNIHIKESTSEALDRRLNFIQRHRIHQSQLIIVLVAIIISISISISHVFVVQHRYSRLPCFDKNLQKNVRPKSPLKNSWNRNTTKFSYKPTGI</sequence>
<evidence type="ECO:0000256" key="1">
    <source>
        <dbReference type="SAM" id="MobiDB-lite"/>
    </source>
</evidence>
<dbReference type="EnsemblMetazoa" id="GAUT043610-RA">
    <property type="protein sequence ID" value="GAUT043610-PA"/>
    <property type="gene ID" value="GAUT043610"/>
</dbReference>
<dbReference type="VEuPathDB" id="VectorBase:GAUT043610"/>
<dbReference type="Proteomes" id="UP000078200">
    <property type="component" value="Unassembled WGS sequence"/>
</dbReference>
<evidence type="ECO:0000313" key="4">
    <source>
        <dbReference type="Proteomes" id="UP000078200"/>
    </source>
</evidence>
<feature type="transmembrane region" description="Helical" evidence="2">
    <location>
        <begin position="42"/>
        <end position="62"/>
    </location>
</feature>
<name>A0A1A9VPP8_GLOAU</name>
<keyword evidence="4" id="KW-1185">Reference proteome</keyword>
<reference evidence="3" key="1">
    <citation type="submission" date="2020-05" db="UniProtKB">
        <authorList>
            <consortium name="EnsemblMetazoa"/>
        </authorList>
    </citation>
    <scope>IDENTIFICATION</scope>
    <source>
        <strain evidence="3">TTRI</strain>
    </source>
</reference>
<keyword evidence="2" id="KW-1133">Transmembrane helix</keyword>